<dbReference type="RefSeq" id="WP_377466918.1">
    <property type="nucleotide sequence ID" value="NZ_JBHUOP010000004.1"/>
</dbReference>
<gene>
    <name evidence="1" type="ORF">ACFSYH_10470</name>
</gene>
<protein>
    <submittedName>
        <fullName evidence="1">Uncharacterized protein</fullName>
    </submittedName>
</protein>
<evidence type="ECO:0000313" key="2">
    <source>
        <dbReference type="Proteomes" id="UP001597391"/>
    </source>
</evidence>
<dbReference type="Proteomes" id="UP001597391">
    <property type="component" value="Unassembled WGS sequence"/>
</dbReference>
<keyword evidence="2" id="KW-1185">Reference proteome</keyword>
<sequence>MTQIQDFSGRIHLDGDIVVRAGVNATGFSITGELRWTQATLNEHLEQGVQQRAPKPPLRVNAYVGTNGKT</sequence>
<name>A0ABW5XF69_9MICO</name>
<comment type="caution">
    <text evidence="1">The sequence shown here is derived from an EMBL/GenBank/DDBJ whole genome shotgun (WGS) entry which is preliminary data.</text>
</comment>
<proteinExistence type="predicted"/>
<reference evidence="2" key="1">
    <citation type="journal article" date="2019" name="Int. J. Syst. Evol. Microbiol.">
        <title>The Global Catalogue of Microorganisms (GCM) 10K type strain sequencing project: providing services to taxonomists for standard genome sequencing and annotation.</title>
        <authorList>
            <consortium name="The Broad Institute Genomics Platform"/>
            <consortium name="The Broad Institute Genome Sequencing Center for Infectious Disease"/>
            <person name="Wu L."/>
            <person name="Ma J."/>
        </authorList>
    </citation>
    <scope>NUCLEOTIDE SEQUENCE [LARGE SCALE GENOMIC DNA]</scope>
    <source>
        <strain evidence="2">KCTC 33576</strain>
    </source>
</reference>
<dbReference type="EMBL" id="JBHUOP010000004">
    <property type="protein sequence ID" value="MFD2840991.1"/>
    <property type="molecule type" value="Genomic_DNA"/>
</dbReference>
<evidence type="ECO:0000313" key="1">
    <source>
        <dbReference type="EMBL" id="MFD2840991.1"/>
    </source>
</evidence>
<organism evidence="1 2">
    <name type="scientific">Populibacterium corticicola</name>
    <dbReference type="NCBI Taxonomy" id="1812826"/>
    <lineage>
        <taxon>Bacteria</taxon>
        <taxon>Bacillati</taxon>
        <taxon>Actinomycetota</taxon>
        <taxon>Actinomycetes</taxon>
        <taxon>Micrococcales</taxon>
        <taxon>Jonesiaceae</taxon>
        <taxon>Populibacterium</taxon>
    </lineage>
</organism>
<accession>A0ABW5XF69</accession>